<name>A0ABY5KSH2_9CELL</name>
<evidence type="ECO:0000259" key="8">
    <source>
        <dbReference type="PROSITE" id="PS50928"/>
    </source>
</evidence>
<evidence type="ECO:0000256" key="3">
    <source>
        <dbReference type="ARBA" id="ARBA00022475"/>
    </source>
</evidence>
<organism evidence="9 10">
    <name type="scientific">Cellulomonas xiejunii</name>
    <dbReference type="NCBI Taxonomy" id="2968083"/>
    <lineage>
        <taxon>Bacteria</taxon>
        <taxon>Bacillati</taxon>
        <taxon>Actinomycetota</taxon>
        <taxon>Actinomycetes</taxon>
        <taxon>Micrococcales</taxon>
        <taxon>Cellulomonadaceae</taxon>
        <taxon>Cellulomonas</taxon>
    </lineage>
</organism>
<comment type="similarity">
    <text evidence="7">Belongs to the binding-protein-dependent transport system permease family.</text>
</comment>
<dbReference type="InterPro" id="IPR000515">
    <property type="entry name" value="MetI-like"/>
</dbReference>
<evidence type="ECO:0000256" key="5">
    <source>
        <dbReference type="ARBA" id="ARBA00022989"/>
    </source>
</evidence>
<dbReference type="RefSeq" id="WP_227577977.1">
    <property type="nucleotide sequence ID" value="NZ_CP101987.1"/>
</dbReference>
<keyword evidence="5 7" id="KW-1133">Transmembrane helix</keyword>
<accession>A0ABY5KSH2</accession>
<evidence type="ECO:0000313" key="9">
    <source>
        <dbReference type="EMBL" id="UUI72416.1"/>
    </source>
</evidence>
<keyword evidence="2 7" id="KW-0813">Transport</keyword>
<feature type="transmembrane region" description="Helical" evidence="7">
    <location>
        <begin position="97"/>
        <end position="122"/>
    </location>
</feature>
<gene>
    <name evidence="9" type="ORF">NP048_02805</name>
</gene>
<feature type="transmembrane region" description="Helical" evidence="7">
    <location>
        <begin position="178"/>
        <end position="198"/>
    </location>
</feature>
<dbReference type="SUPFAM" id="SSF161098">
    <property type="entry name" value="MetI-like"/>
    <property type="match status" value="1"/>
</dbReference>
<keyword evidence="4 7" id="KW-0812">Transmembrane</keyword>
<feature type="domain" description="ABC transmembrane type-1" evidence="8">
    <location>
        <begin position="97"/>
        <end position="311"/>
    </location>
</feature>
<dbReference type="Gene3D" id="1.10.3720.10">
    <property type="entry name" value="MetI-like"/>
    <property type="match status" value="1"/>
</dbReference>
<dbReference type="CDD" id="cd06261">
    <property type="entry name" value="TM_PBP2"/>
    <property type="match status" value="1"/>
</dbReference>
<keyword evidence="10" id="KW-1185">Reference proteome</keyword>
<evidence type="ECO:0000256" key="6">
    <source>
        <dbReference type="ARBA" id="ARBA00023136"/>
    </source>
</evidence>
<feature type="transmembrane region" description="Helical" evidence="7">
    <location>
        <begin position="134"/>
        <end position="154"/>
    </location>
</feature>
<feature type="transmembrane region" description="Helical" evidence="7">
    <location>
        <begin position="28"/>
        <end position="47"/>
    </location>
</feature>
<dbReference type="PANTHER" id="PTHR30193:SF37">
    <property type="entry name" value="INNER MEMBRANE ABC TRANSPORTER PERMEASE PROTEIN YCJO"/>
    <property type="match status" value="1"/>
</dbReference>
<dbReference type="Pfam" id="PF00528">
    <property type="entry name" value="BPD_transp_1"/>
    <property type="match status" value="1"/>
</dbReference>
<comment type="subcellular location">
    <subcellularLocation>
        <location evidence="1 7">Cell membrane</location>
        <topology evidence="1 7">Multi-pass membrane protein</topology>
    </subcellularLocation>
</comment>
<evidence type="ECO:0000256" key="2">
    <source>
        <dbReference type="ARBA" id="ARBA00022448"/>
    </source>
</evidence>
<dbReference type="PROSITE" id="PS50928">
    <property type="entry name" value="ABC_TM1"/>
    <property type="match status" value="1"/>
</dbReference>
<keyword evidence="6 7" id="KW-0472">Membrane</keyword>
<protein>
    <submittedName>
        <fullName evidence="9">Sugar ABC transporter permease</fullName>
    </submittedName>
</protein>
<dbReference type="EMBL" id="CP101987">
    <property type="protein sequence ID" value="UUI72416.1"/>
    <property type="molecule type" value="Genomic_DNA"/>
</dbReference>
<reference evidence="9 10" key="1">
    <citation type="submission" date="2022-07" db="EMBL/GenBank/DDBJ databases">
        <title>Novel species in genus cellulomonas.</title>
        <authorList>
            <person name="Ye L."/>
        </authorList>
    </citation>
    <scope>NUCLEOTIDE SEQUENCE [LARGE SCALE GENOMIC DNA]</scope>
    <source>
        <strain evidence="10">zg-B89</strain>
    </source>
</reference>
<feature type="transmembrane region" description="Helical" evidence="7">
    <location>
        <begin position="290"/>
        <end position="314"/>
    </location>
</feature>
<feature type="transmembrane region" description="Helical" evidence="7">
    <location>
        <begin position="238"/>
        <end position="255"/>
    </location>
</feature>
<dbReference type="Proteomes" id="UP001316384">
    <property type="component" value="Chromosome"/>
</dbReference>
<dbReference type="InterPro" id="IPR035906">
    <property type="entry name" value="MetI-like_sf"/>
</dbReference>
<evidence type="ECO:0000256" key="7">
    <source>
        <dbReference type="RuleBase" id="RU363032"/>
    </source>
</evidence>
<keyword evidence="3" id="KW-1003">Cell membrane</keyword>
<evidence type="ECO:0000313" key="10">
    <source>
        <dbReference type="Proteomes" id="UP001316384"/>
    </source>
</evidence>
<evidence type="ECO:0000256" key="1">
    <source>
        <dbReference type="ARBA" id="ARBA00004651"/>
    </source>
</evidence>
<dbReference type="PANTHER" id="PTHR30193">
    <property type="entry name" value="ABC TRANSPORTER PERMEASE PROTEIN"/>
    <property type="match status" value="1"/>
</dbReference>
<evidence type="ECO:0000256" key="4">
    <source>
        <dbReference type="ARBA" id="ARBA00022692"/>
    </source>
</evidence>
<sequence>MATTTPTAPPVPASRTAPRRRTRKSGWWLPYALLAPAVLLELLIHLVPMLTGIWMSFIQLTRFFIRDWTSAPFVGLRNYQVALDLDTAVGRSLLSSFAITCAYTVLVVGTAWALGMAAAVALQRPFRSRALFRTLFLVPYALPVYAGIVTWNFMLQRDTGVINHLLVDDLGLLADRPFWLIGGHAFASIVIVAIWRLWPFAFLMLMAGLQSVPDDLYEAAAMDGAHAFRSWWSITLPMLRPVNLVLVLVMFLWVFNDFNTPYVLFGTSQPEAGDLISFHIYNASFLTWNFGAGAAMSVLLLLFLLLVTGIYLTVLNRRSRLA</sequence>
<proteinExistence type="inferred from homology"/>
<dbReference type="InterPro" id="IPR051393">
    <property type="entry name" value="ABC_transporter_permease"/>
</dbReference>